<sequence length="140" mass="15907">MIATAYKIIEKKIVENGSGGAHWIRFGGEKVKKRLPDTKYKRVDEKYRYVAIKTLDYQPFIKIKPTDGYGFLSECSNTYLVRSVKYTGRSEPIEVYFDGGDLVVFQGVLTEKALMTEKSPLLVCPPDTIRNVFPMVTAVE</sequence>
<accession>A0A7X1KD17</accession>
<keyword evidence="2" id="KW-1185">Reference proteome</keyword>
<evidence type="ECO:0000313" key="2">
    <source>
        <dbReference type="Proteomes" id="UP000520156"/>
    </source>
</evidence>
<gene>
    <name evidence="1" type="ORF">H7F49_13375</name>
</gene>
<evidence type="ECO:0000313" key="1">
    <source>
        <dbReference type="EMBL" id="MBC2652687.1"/>
    </source>
</evidence>
<organism evidence="1 2">
    <name type="scientific">Novosphingobium aerophilum</name>
    <dbReference type="NCBI Taxonomy" id="2839843"/>
    <lineage>
        <taxon>Bacteria</taxon>
        <taxon>Pseudomonadati</taxon>
        <taxon>Pseudomonadota</taxon>
        <taxon>Alphaproteobacteria</taxon>
        <taxon>Sphingomonadales</taxon>
        <taxon>Sphingomonadaceae</taxon>
        <taxon>Novosphingobium</taxon>
    </lineage>
</organism>
<protein>
    <submittedName>
        <fullName evidence="1">Uncharacterized protein</fullName>
    </submittedName>
</protein>
<proteinExistence type="predicted"/>
<comment type="caution">
    <text evidence="1">The sequence shown here is derived from an EMBL/GenBank/DDBJ whole genome shotgun (WGS) entry which is preliminary data.</text>
</comment>
<reference evidence="1 2" key="1">
    <citation type="submission" date="2020-08" db="EMBL/GenBank/DDBJ databases">
        <title>The genome sequence of Novosphingobium flavum 4Y4.</title>
        <authorList>
            <person name="Liu Y."/>
        </authorList>
    </citation>
    <scope>NUCLEOTIDE SEQUENCE [LARGE SCALE GENOMIC DNA]</scope>
    <source>
        <strain evidence="1 2">4Y4</strain>
    </source>
</reference>
<dbReference type="Proteomes" id="UP000520156">
    <property type="component" value="Unassembled WGS sequence"/>
</dbReference>
<dbReference type="EMBL" id="JACLAU010000024">
    <property type="protein sequence ID" value="MBC2652687.1"/>
    <property type="molecule type" value="Genomic_DNA"/>
</dbReference>
<name>A0A7X1KD17_9SPHN</name>
<dbReference type="RefSeq" id="WP_185684081.1">
    <property type="nucleotide sequence ID" value="NZ_JACLAU010000024.1"/>
</dbReference>
<dbReference type="AlphaFoldDB" id="A0A7X1KD17"/>